<gene>
    <name evidence="1" type="ORF">DDV96_15510</name>
</gene>
<dbReference type="Proteomes" id="UP000245962">
    <property type="component" value="Unassembled WGS sequence"/>
</dbReference>
<dbReference type="RefSeq" id="WP_116695689.1">
    <property type="nucleotide sequence ID" value="NZ_QEHR01000018.1"/>
</dbReference>
<reference evidence="1 2" key="1">
    <citation type="submission" date="2018-04" db="EMBL/GenBank/DDBJ databases">
        <title>Marixanthomonas spongiae HN-E44 sp. nov., isolated from a marine sponge.</title>
        <authorList>
            <person name="Luo L."/>
            <person name="Zhuang L."/>
        </authorList>
    </citation>
    <scope>NUCLEOTIDE SEQUENCE [LARGE SCALE GENOMIC DNA]</scope>
    <source>
        <strain evidence="1 2">HN-E44</strain>
    </source>
</reference>
<evidence type="ECO:0000313" key="2">
    <source>
        <dbReference type="Proteomes" id="UP000245962"/>
    </source>
</evidence>
<dbReference type="EMBL" id="QEHR01000018">
    <property type="protein sequence ID" value="PVW11876.1"/>
    <property type="molecule type" value="Genomic_DNA"/>
</dbReference>
<sequence>MYELFNLFHNKVLQRINRYQKLYYFGEDSIRYDFYQSALICYNLNTTDLILEQNIPNTQFEGNPNERPEYDLRIDPNEYLKNGILGEFAFFRLTENNRNLPRPKLHGKLLNDIFRLSLLKHYNNAENNPIYANFNDYKCFMICVTDDEMINYGQGNNVIQIQEEYDLNNDFINQLSTTCSSQIQTRFLNKANNLNIIPTARKVFEQIEPENANTPLWCTWIWEVDYR</sequence>
<evidence type="ECO:0000313" key="1">
    <source>
        <dbReference type="EMBL" id="PVW11876.1"/>
    </source>
</evidence>
<dbReference type="AlphaFoldDB" id="A0A2U0HSN9"/>
<name>A0A2U0HSN9_9FLAO</name>
<organism evidence="1 2">
    <name type="scientific">Marixanthomonas spongiae</name>
    <dbReference type="NCBI Taxonomy" id="2174845"/>
    <lineage>
        <taxon>Bacteria</taxon>
        <taxon>Pseudomonadati</taxon>
        <taxon>Bacteroidota</taxon>
        <taxon>Flavobacteriia</taxon>
        <taxon>Flavobacteriales</taxon>
        <taxon>Flavobacteriaceae</taxon>
        <taxon>Marixanthomonas</taxon>
    </lineage>
</organism>
<dbReference type="OrthoDB" id="1440812at2"/>
<keyword evidence="2" id="KW-1185">Reference proteome</keyword>
<comment type="caution">
    <text evidence="1">The sequence shown here is derived from an EMBL/GenBank/DDBJ whole genome shotgun (WGS) entry which is preliminary data.</text>
</comment>
<proteinExistence type="predicted"/>
<accession>A0A2U0HSN9</accession>
<protein>
    <submittedName>
        <fullName evidence="1">Uncharacterized protein</fullName>
    </submittedName>
</protein>